<name>A0AAW2HM97_9NEOP</name>
<evidence type="ECO:0000256" key="1">
    <source>
        <dbReference type="ARBA" id="ARBA00004141"/>
    </source>
</evidence>
<feature type="transmembrane region" description="Helical" evidence="9">
    <location>
        <begin position="317"/>
        <end position="335"/>
    </location>
</feature>
<accession>A0AAW2HM97</accession>
<feature type="region of interest" description="Disordered" evidence="8">
    <location>
        <begin position="781"/>
        <end position="804"/>
    </location>
</feature>
<evidence type="ECO:0000256" key="8">
    <source>
        <dbReference type="SAM" id="MobiDB-lite"/>
    </source>
</evidence>
<feature type="compositionally biased region" description="Polar residues" evidence="8">
    <location>
        <begin position="717"/>
        <end position="736"/>
    </location>
</feature>
<evidence type="ECO:0000256" key="6">
    <source>
        <dbReference type="ARBA" id="ARBA00023136"/>
    </source>
</evidence>
<evidence type="ECO:0000256" key="7">
    <source>
        <dbReference type="SAM" id="Coils"/>
    </source>
</evidence>
<feature type="transmembrane region" description="Helical" evidence="9">
    <location>
        <begin position="120"/>
        <end position="139"/>
    </location>
</feature>
<feature type="transmembrane region" description="Helical" evidence="9">
    <location>
        <begin position="6"/>
        <end position="27"/>
    </location>
</feature>
<keyword evidence="7" id="KW-0175">Coiled coil</keyword>
<feature type="coiled-coil region" evidence="7">
    <location>
        <begin position="522"/>
        <end position="567"/>
    </location>
</feature>
<feature type="transmembrane region" description="Helical" evidence="9">
    <location>
        <begin position="378"/>
        <end position="397"/>
    </location>
</feature>
<feature type="compositionally biased region" description="Basic and acidic residues" evidence="8">
    <location>
        <begin position="608"/>
        <end position="621"/>
    </location>
</feature>
<feature type="compositionally biased region" description="Basic and acidic residues" evidence="8">
    <location>
        <begin position="629"/>
        <end position="642"/>
    </location>
</feature>
<keyword evidence="4" id="KW-0029">Amino-acid transport</keyword>
<dbReference type="GO" id="GO:0016020">
    <property type="term" value="C:membrane"/>
    <property type="evidence" value="ECO:0007669"/>
    <property type="project" value="UniProtKB-SubCell"/>
</dbReference>
<dbReference type="PANTHER" id="PTHR22950">
    <property type="entry name" value="AMINO ACID TRANSPORTER"/>
    <property type="match status" value="1"/>
</dbReference>
<evidence type="ECO:0000256" key="9">
    <source>
        <dbReference type="SAM" id="Phobius"/>
    </source>
</evidence>
<feature type="compositionally biased region" description="Basic and acidic residues" evidence="8">
    <location>
        <begin position="788"/>
        <end position="804"/>
    </location>
</feature>
<dbReference type="InterPro" id="IPR013057">
    <property type="entry name" value="AA_transpt_TM"/>
</dbReference>
<feature type="transmembrane region" description="Helical" evidence="9">
    <location>
        <begin position="79"/>
        <end position="100"/>
    </location>
</feature>
<gene>
    <name evidence="11" type="ORF">PYX00_008187</name>
</gene>
<dbReference type="GO" id="GO:0015179">
    <property type="term" value="F:L-amino acid transmembrane transporter activity"/>
    <property type="evidence" value="ECO:0007669"/>
    <property type="project" value="TreeGrafter"/>
</dbReference>
<keyword evidence="5 9" id="KW-1133">Transmembrane helix</keyword>
<keyword evidence="6 9" id="KW-0472">Membrane</keyword>
<dbReference type="AlphaFoldDB" id="A0AAW2HM97"/>
<evidence type="ECO:0000256" key="4">
    <source>
        <dbReference type="ARBA" id="ARBA00022970"/>
    </source>
</evidence>
<organism evidence="11">
    <name type="scientific">Menopon gallinae</name>
    <name type="common">poultry shaft louse</name>
    <dbReference type="NCBI Taxonomy" id="328185"/>
    <lineage>
        <taxon>Eukaryota</taxon>
        <taxon>Metazoa</taxon>
        <taxon>Ecdysozoa</taxon>
        <taxon>Arthropoda</taxon>
        <taxon>Hexapoda</taxon>
        <taxon>Insecta</taxon>
        <taxon>Pterygota</taxon>
        <taxon>Neoptera</taxon>
        <taxon>Paraneoptera</taxon>
        <taxon>Psocodea</taxon>
        <taxon>Troctomorpha</taxon>
        <taxon>Phthiraptera</taxon>
        <taxon>Amblycera</taxon>
        <taxon>Menoponidae</taxon>
        <taxon>Menopon</taxon>
    </lineage>
</organism>
<keyword evidence="2" id="KW-0813">Transport</keyword>
<feature type="transmembrane region" description="Helical" evidence="9">
    <location>
        <begin position="145"/>
        <end position="165"/>
    </location>
</feature>
<dbReference type="Pfam" id="PF01490">
    <property type="entry name" value="Aa_trans"/>
    <property type="match status" value="1"/>
</dbReference>
<dbReference type="EMBL" id="JARGDH010000004">
    <property type="protein sequence ID" value="KAL0270916.1"/>
    <property type="molecule type" value="Genomic_DNA"/>
</dbReference>
<evidence type="ECO:0000259" key="10">
    <source>
        <dbReference type="Pfam" id="PF01490"/>
    </source>
</evidence>
<protein>
    <recommendedName>
        <fullName evidence="10">Amino acid transporter transmembrane domain-containing protein</fullName>
    </recommendedName>
</protein>
<dbReference type="PANTHER" id="PTHR22950:SF646">
    <property type="entry name" value="SODIUM-COUPLED NEUTRAL AMINO ACID TRANSPORTER 10-RELATED"/>
    <property type="match status" value="1"/>
</dbReference>
<feature type="transmembrane region" description="Helical" evidence="9">
    <location>
        <begin position="227"/>
        <end position="252"/>
    </location>
</feature>
<evidence type="ECO:0000313" key="11">
    <source>
        <dbReference type="EMBL" id="KAL0270916.1"/>
    </source>
</evidence>
<feature type="transmembrane region" description="Helical" evidence="9">
    <location>
        <begin position="341"/>
        <end position="366"/>
    </location>
</feature>
<sequence>MATNTGHVMTLANSIIGVSVLAMPFCFKQCGITLAILMLLLSSITTRVACHFLVKASSMCKRRNFEFLAFYTFGPSGKLLVELGIIGFMMGTCVAFFVVIGDLGPEIISKIFHIKNDGTLRSIVLLGLGLFIVLPLGLLRNIKSLAAISTVTIGFYFLLVIKIFLESFTHLLDGDWMQKVNFWQPEGVLQCIPIFSMALSCQTQIFEIYESLPSPTLEKMNYVVRSAVNICTIVYISVGFLGYIAYCTGSFTGNILLSFAPSLASELYKLGFVMSIAVSFPLVIFPCRASLYSLIFRRMPIHHELSQTSSYIPDARFKCLTVAIVAVSLSTGLLIPSIELVLGFLGSTIGVAICVIFPALAFINLTNKETNERVTAKVTLLIGLIIMITGSLANFQAATQVRTPVVRLPDISHFPDIKKALISTESAPVLNKNILNVKPPDLKKNIVVDKPKIEVKPEIIKKPILDQKVEPPIPVPPMADIKPSQKSVVSAAPPPEVKKEAEKVVAKKVDVPQGKQPVFHEENINKDAIEKEEREMKEVERLKKEELQKEQKLKEHENEQKLLLEQQKILNAIKEKQSVKLVEEPVKKEVKPVPDYVKPVEIEKNVKNEEVQSKADVKKPAEPNQNVRPVEELKVNPKEAPKPKIASVPLPLAKLQVQANLQNSLKKSNSAVIQSKQEVMGRDILEETKQSNTSLREKRDVESVKPDECPVGETKETASVNFDVSNKTENVSQETGKTAVAVPESSPAPDNLIKNSQHITVDLNLGSELKLGQDNRRVMAGDQIVVPNKRDLKSMKSKDRNESY</sequence>
<feature type="transmembrane region" description="Helical" evidence="9">
    <location>
        <begin position="34"/>
        <end position="54"/>
    </location>
</feature>
<keyword evidence="3 9" id="KW-0812">Transmembrane</keyword>
<feature type="compositionally biased region" description="Basic and acidic residues" evidence="8">
    <location>
        <begin position="683"/>
        <end position="716"/>
    </location>
</feature>
<comment type="subcellular location">
    <subcellularLocation>
        <location evidence="1">Membrane</location>
        <topology evidence="1">Multi-pass membrane protein</topology>
    </subcellularLocation>
</comment>
<evidence type="ECO:0000256" key="5">
    <source>
        <dbReference type="ARBA" id="ARBA00022989"/>
    </source>
</evidence>
<evidence type="ECO:0000256" key="3">
    <source>
        <dbReference type="ARBA" id="ARBA00022692"/>
    </source>
</evidence>
<reference evidence="11" key="1">
    <citation type="journal article" date="2024" name="Gigascience">
        <title>Chromosome-level genome of the poultry shaft louse Menopon gallinae provides insight into the host-switching and adaptive evolution of parasitic lice.</title>
        <authorList>
            <person name="Xu Y."/>
            <person name="Ma L."/>
            <person name="Liu S."/>
            <person name="Liang Y."/>
            <person name="Liu Q."/>
            <person name="He Z."/>
            <person name="Tian L."/>
            <person name="Duan Y."/>
            <person name="Cai W."/>
            <person name="Li H."/>
            <person name="Song F."/>
        </authorList>
    </citation>
    <scope>NUCLEOTIDE SEQUENCE</scope>
    <source>
        <strain evidence="11">Cailab_2023a</strain>
    </source>
</reference>
<evidence type="ECO:0000256" key="2">
    <source>
        <dbReference type="ARBA" id="ARBA00022448"/>
    </source>
</evidence>
<feature type="region of interest" description="Disordered" evidence="8">
    <location>
        <begin position="683"/>
        <end position="752"/>
    </location>
</feature>
<feature type="region of interest" description="Disordered" evidence="8">
    <location>
        <begin position="608"/>
        <end position="644"/>
    </location>
</feature>
<feature type="domain" description="Amino acid transporter transmembrane" evidence="10">
    <location>
        <begin position="7"/>
        <end position="391"/>
    </location>
</feature>
<comment type="caution">
    <text evidence="11">The sequence shown here is derived from an EMBL/GenBank/DDBJ whole genome shotgun (WGS) entry which is preliminary data.</text>
</comment>
<feature type="transmembrane region" description="Helical" evidence="9">
    <location>
        <begin position="272"/>
        <end position="296"/>
    </location>
</feature>
<proteinExistence type="predicted"/>